<evidence type="ECO:0000313" key="1">
    <source>
        <dbReference type="EMBL" id="KAJ5384766.1"/>
    </source>
</evidence>
<dbReference type="GeneID" id="81459590"/>
<keyword evidence="2" id="KW-1185">Reference proteome</keyword>
<evidence type="ECO:0000313" key="2">
    <source>
        <dbReference type="Proteomes" id="UP001147752"/>
    </source>
</evidence>
<dbReference type="RefSeq" id="XP_056584542.1">
    <property type="nucleotide sequence ID" value="XM_056720407.1"/>
</dbReference>
<dbReference type="OrthoDB" id="4358598at2759"/>
<protein>
    <submittedName>
        <fullName evidence="1">Uncharacterized protein</fullName>
    </submittedName>
</protein>
<reference evidence="1" key="1">
    <citation type="submission" date="2022-12" db="EMBL/GenBank/DDBJ databases">
        <authorList>
            <person name="Petersen C."/>
        </authorList>
    </citation>
    <scope>NUCLEOTIDE SEQUENCE</scope>
    <source>
        <strain evidence="1">IBT 3081</strain>
    </source>
</reference>
<accession>A0A9W9SU51</accession>
<proteinExistence type="predicted"/>
<sequence length="288" mass="32088">MDVITVFVARASVEEATDQSLTRDRLHEFLNPVVQSYETTSGRACLYPRFYTFIHDSDRPLRSGGSALQYFANLLSEGQDKCCDVIIVLNGWDALTVDKMTFVRLFGRVSIFDIDVKVKVFASHTKSTTRSQFFDINPSAACAILTGELDPTTEIAPNDDTQLFISTMETISADIWQQGKFFAFIHGPNEAWCPRARHTMYMMDLVAEATSLSCPVLLIISGWSGLTNCPLMCGKIFGWFGDAGAPVMVRVYADTPRRFFDVDPQQVKAVLRGDITPGESGEFDKLIC</sequence>
<name>A0A9W9SU51_9EURO</name>
<dbReference type="EMBL" id="JAPZBT010000001">
    <property type="protein sequence ID" value="KAJ5384766.1"/>
    <property type="molecule type" value="Genomic_DNA"/>
</dbReference>
<comment type="caution">
    <text evidence="1">The sequence shown here is derived from an EMBL/GenBank/DDBJ whole genome shotgun (WGS) entry which is preliminary data.</text>
</comment>
<reference evidence="1" key="2">
    <citation type="journal article" date="2023" name="IMA Fungus">
        <title>Comparative genomic study of the Penicillium genus elucidates a diverse pangenome and 15 lateral gene transfer events.</title>
        <authorList>
            <person name="Petersen C."/>
            <person name="Sorensen T."/>
            <person name="Nielsen M.R."/>
            <person name="Sondergaard T.E."/>
            <person name="Sorensen J.L."/>
            <person name="Fitzpatrick D.A."/>
            <person name="Frisvad J.C."/>
            <person name="Nielsen K.L."/>
        </authorList>
    </citation>
    <scope>NUCLEOTIDE SEQUENCE</scope>
    <source>
        <strain evidence="1">IBT 3081</strain>
    </source>
</reference>
<organism evidence="1 2">
    <name type="scientific">Penicillium concentricum</name>
    <dbReference type="NCBI Taxonomy" id="293559"/>
    <lineage>
        <taxon>Eukaryota</taxon>
        <taxon>Fungi</taxon>
        <taxon>Dikarya</taxon>
        <taxon>Ascomycota</taxon>
        <taxon>Pezizomycotina</taxon>
        <taxon>Eurotiomycetes</taxon>
        <taxon>Eurotiomycetidae</taxon>
        <taxon>Eurotiales</taxon>
        <taxon>Aspergillaceae</taxon>
        <taxon>Penicillium</taxon>
    </lineage>
</organism>
<dbReference type="Proteomes" id="UP001147752">
    <property type="component" value="Unassembled WGS sequence"/>
</dbReference>
<gene>
    <name evidence="1" type="ORF">N7517_002677</name>
</gene>
<dbReference type="AlphaFoldDB" id="A0A9W9SU51"/>